<evidence type="ECO:0000256" key="2">
    <source>
        <dbReference type="RuleBase" id="RU003695"/>
    </source>
</evidence>
<dbReference type="Pfam" id="PF00061">
    <property type="entry name" value="Lipocalin"/>
    <property type="match status" value="1"/>
</dbReference>
<organism evidence="4 5">
    <name type="scientific">Amazona collaria</name>
    <name type="common">yellow-billed parrot</name>
    <dbReference type="NCBI Taxonomy" id="241587"/>
    <lineage>
        <taxon>Eukaryota</taxon>
        <taxon>Metazoa</taxon>
        <taxon>Chordata</taxon>
        <taxon>Craniata</taxon>
        <taxon>Vertebrata</taxon>
        <taxon>Euteleostomi</taxon>
        <taxon>Archelosauria</taxon>
        <taxon>Archosauria</taxon>
        <taxon>Dinosauria</taxon>
        <taxon>Saurischia</taxon>
        <taxon>Theropoda</taxon>
        <taxon>Coelurosauria</taxon>
        <taxon>Aves</taxon>
        <taxon>Neognathae</taxon>
        <taxon>Neoaves</taxon>
        <taxon>Telluraves</taxon>
        <taxon>Australaves</taxon>
        <taxon>Psittaciformes</taxon>
        <taxon>Psittacidae</taxon>
        <taxon>Amazona</taxon>
    </lineage>
</organism>
<dbReference type="Ensembl" id="ENSACOT00000012284.1">
    <property type="protein sequence ID" value="ENSACOP00000011859.1"/>
    <property type="gene ID" value="ENSACOG00000008256.1"/>
</dbReference>
<evidence type="ECO:0000313" key="5">
    <source>
        <dbReference type="Proteomes" id="UP000694522"/>
    </source>
</evidence>
<dbReference type="InterPro" id="IPR002345">
    <property type="entry name" value="Lipocalin"/>
</dbReference>
<dbReference type="InterPro" id="IPR022272">
    <property type="entry name" value="Lipocalin_CS"/>
</dbReference>
<proteinExistence type="inferred from homology"/>
<feature type="domain" description="Lipocalin/cytosolic fatty-acid binding" evidence="3">
    <location>
        <begin position="148"/>
        <end position="285"/>
    </location>
</feature>
<dbReference type="InterPro" id="IPR012674">
    <property type="entry name" value="Calycin"/>
</dbReference>
<dbReference type="PRINTS" id="PR01254">
    <property type="entry name" value="PGNDSYNTHASE"/>
</dbReference>
<reference evidence="4" key="1">
    <citation type="submission" date="2025-08" db="UniProtKB">
        <authorList>
            <consortium name="Ensembl"/>
        </authorList>
    </citation>
    <scope>IDENTIFICATION</scope>
</reference>
<evidence type="ECO:0000256" key="1">
    <source>
        <dbReference type="ARBA" id="ARBA00006889"/>
    </source>
</evidence>
<keyword evidence="5" id="KW-1185">Reference proteome</keyword>
<dbReference type="PANTHER" id="PTHR11430">
    <property type="entry name" value="LIPOCALIN"/>
    <property type="match status" value="1"/>
</dbReference>
<dbReference type="AlphaFoldDB" id="A0A8B9FQ66"/>
<protein>
    <recommendedName>
        <fullName evidence="3">Lipocalin/cytosolic fatty-acid binding domain-containing protein</fullName>
    </recommendedName>
</protein>
<comment type="similarity">
    <text evidence="1 2">Belongs to the calycin superfamily. Lipocalin family.</text>
</comment>
<evidence type="ECO:0000259" key="3">
    <source>
        <dbReference type="Pfam" id="PF00061"/>
    </source>
</evidence>
<dbReference type="PANTHER" id="PTHR11430:SF77">
    <property type="entry name" value="LIPOCALIN-LIKE 1 PROTEIN"/>
    <property type="match status" value="1"/>
</dbReference>
<accession>A0A8B9FQ66</accession>
<dbReference type="PROSITE" id="PS00213">
    <property type="entry name" value="LIPOCALIN"/>
    <property type="match status" value="1"/>
</dbReference>
<dbReference type="SUPFAM" id="SSF50814">
    <property type="entry name" value="Lipocalins"/>
    <property type="match status" value="1"/>
</dbReference>
<name>A0A8B9FQ66_9PSIT</name>
<evidence type="ECO:0000313" key="4">
    <source>
        <dbReference type="Ensembl" id="ENSACOP00000011859.1"/>
    </source>
</evidence>
<sequence length="295" mass="32085">MSPLFPAAFHHPAGKQTLFLLFHNKTHRGNPGFQHWCGARVPAVRCSAPPGALWALPLCCKAVYSGATSALGNHPSQPTPAPGRVEGRRARCYKFSSPGTTPHPAGEPRGGCDEMRTIGLSLGLALLCLLRVGAEDLGAAELDMSKIAGKWHITAMATDNESYLQKKDQLKMAMTSIEVLGNGDLNVSFAIPTPGQCMRLLSIYKPTGVLGQYYSSDRGYKTAQVVDTDGKTYAVVFATRVKDGKTLHALRLYTKTREVGPRLAVLFRKLARQRSFTTDQIVMLPTQDECVLDEV</sequence>
<dbReference type="InterPro" id="IPR000566">
    <property type="entry name" value="Lipocln_cytosolic_FA-bd_dom"/>
</dbReference>
<dbReference type="GO" id="GO:0036094">
    <property type="term" value="F:small molecule binding"/>
    <property type="evidence" value="ECO:0007669"/>
    <property type="project" value="InterPro"/>
</dbReference>
<dbReference type="Proteomes" id="UP000694522">
    <property type="component" value="Unplaced"/>
</dbReference>
<reference evidence="4" key="2">
    <citation type="submission" date="2025-09" db="UniProtKB">
        <authorList>
            <consortium name="Ensembl"/>
        </authorList>
    </citation>
    <scope>IDENTIFICATION</scope>
</reference>
<dbReference type="Gene3D" id="2.40.128.20">
    <property type="match status" value="1"/>
</dbReference>